<evidence type="ECO:0000256" key="6">
    <source>
        <dbReference type="ARBA" id="ARBA00022750"/>
    </source>
</evidence>
<keyword evidence="2" id="KW-0808">Transferase</keyword>
<protein>
    <recommendedName>
        <fullName evidence="22">Reverse transcriptase</fullName>
    </recommendedName>
</protein>
<dbReference type="SUPFAM" id="SSF56672">
    <property type="entry name" value="DNA/RNA polymerases"/>
    <property type="match status" value="1"/>
</dbReference>
<dbReference type="CDD" id="cd00303">
    <property type="entry name" value="retropepsin_like"/>
    <property type="match status" value="1"/>
</dbReference>
<dbReference type="PROSITE" id="PS00141">
    <property type="entry name" value="ASP_PROTEASE"/>
    <property type="match status" value="1"/>
</dbReference>
<dbReference type="PANTHER" id="PTHR37984">
    <property type="entry name" value="PROTEIN CBG26694"/>
    <property type="match status" value="1"/>
</dbReference>
<keyword evidence="7" id="KW-0255">Endonuclease</keyword>
<accession>A0A9Q0CZB5</accession>
<keyword evidence="11" id="KW-0229">DNA integration</keyword>
<dbReference type="InterPro" id="IPR050951">
    <property type="entry name" value="Retrovirus_Pol_polyprotein"/>
</dbReference>
<evidence type="ECO:0000256" key="16">
    <source>
        <dbReference type="ARBA" id="ARBA00023268"/>
    </source>
</evidence>
<reference evidence="20" key="1">
    <citation type="journal article" date="2022" name="Cell">
        <title>Repeat-based holocentromeres influence genome architecture and karyotype evolution.</title>
        <authorList>
            <person name="Hofstatter P.G."/>
            <person name="Thangavel G."/>
            <person name="Lux T."/>
            <person name="Neumann P."/>
            <person name="Vondrak T."/>
            <person name="Novak P."/>
            <person name="Zhang M."/>
            <person name="Costa L."/>
            <person name="Castellani M."/>
            <person name="Scott A."/>
            <person name="Toegelov H."/>
            <person name="Fuchs J."/>
            <person name="Mata-Sucre Y."/>
            <person name="Dias Y."/>
            <person name="Vanzela A.L.L."/>
            <person name="Huettel B."/>
            <person name="Almeida C.C.S."/>
            <person name="Simkova H."/>
            <person name="Souza G."/>
            <person name="Pedrosa-Harand A."/>
            <person name="Macas J."/>
            <person name="Mayer K.F.X."/>
            <person name="Houben A."/>
            <person name="Marques A."/>
        </authorList>
    </citation>
    <scope>NUCLEOTIDE SEQUENCE</scope>
    <source>
        <strain evidence="20">RhyBre1mFocal</strain>
    </source>
</reference>
<dbReference type="PANTHER" id="PTHR37984:SF5">
    <property type="entry name" value="PROTEIN NYNRIN-LIKE"/>
    <property type="match status" value="1"/>
</dbReference>
<dbReference type="FunFam" id="3.10.10.10:FF:000007">
    <property type="entry name" value="Retrovirus-related Pol polyprotein from transposon 17.6-like Protein"/>
    <property type="match status" value="1"/>
</dbReference>
<dbReference type="SUPFAM" id="SSF53098">
    <property type="entry name" value="Ribonuclease H-like"/>
    <property type="match status" value="1"/>
</dbReference>
<evidence type="ECO:0000256" key="4">
    <source>
        <dbReference type="ARBA" id="ARBA00022722"/>
    </source>
</evidence>
<dbReference type="InterPro" id="IPR043502">
    <property type="entry name" value="DNA/RNA_pol_sf"/>
</dbReference>
<evidence type="ECO:0000256" key="9">
    <source>
        <dbReference type="ARBA" id="ARBA00022842"/>
    </source>
</evidence>
<evidence type="ECO:0000256" key="14">
    <source>
        <dbReference type="ARBA" id="ARBA00023125"/>
    </source>
</evidence>
<dbReference type="SUPFAM" id="SSF54160">
    <property type="entry name" value="Chromo domain-like"/>
    <property type="match status" value="1"/>
</dbReference>
<dbReference type="Proteomes" id="UP001151287">
    <property type="component" value="Unassembled WGS sequence"/>
</dbReference>
<dbReference type="InterPro" id="IPR021109">
    <property type="entry name" value="Peptidase_aspartic_dom_sf"/>
</dbReference>
<dbReference type="Gene3D" id="3.30.70.270">
    <property type="match status" value="2"/>
</dbReference>
<dbReference type="CDD" id="cd01647">
    <property type="entry name" value="RT_LTR"/>
    <property type="match status" value="1"/>
</dbReference>
<dbReference type="GO" id="GO:0003964">
    <property type="term" value="F:RNA-directed DNA polymerase activity"/>
    <property type="evidence" value="ECO:0007669"/>
    <property type="project" value="UniProtKB-KW"/>
</dbReference>
<dbReference type="GO" id="GO:0004519">
    <property type="term" value="F:endonuclease activity"/>
    <property type="evidence" value="ECO:0007669"/>
    <property type="project" value="UniProtKB-KW"/>
</dbReference>
<dbReference type="GO" id="GO:0004190">
    <property type="term" value="F:aspartic-type endopeptidase activity"/>
    <property type="evidence" value="ECO:0007669"/>
    <property type="project" value="UniProtKB-KW"/>
</dbReference>
<feature type="region of interest" description="Disordered" evidence="17">
    <location>
        <begin position="25"/>
        <end position="50"/>
    </location>
</feature>
<dbReference type="Gene3D" id="3.30.420.10">
    <property type="entry name" value="Ribonuclease H-like superfamily/Ribonuclease H"/>
    <property type="match status" value="1"/>
</dbReference>
<evidence type="ECO:0000259" key="19">
    <source>
        <dbReference type="PROSITE" id="PS50994"/>
    </source>
</evidence>
<dbReference type="GO" id="GO:0003723">
    <property type="term" value="F:RNA binding"/>
    <property type="evidence" value="ECO:0007669"/>
    <property type="project" value="UniProtKB-KW"/>
</dbReference>
<dbReference type="InterPro" id="IPR000477">
    <property type="entry name" value="RT_dom"/>
</dbReference>
<dbReference type="Gene3D" id="2.40.70.10">
    <property type="entry name" value="Acid Proteases"/>
    <property type="match status" value="1"/>
</dbReference>
<feature type="domain" description="Reverse transcriptase" evidence="18">
    <location>
        <begin position="685"/>
        <end position="864"/>
    </location>
</feature>
<evidence type="ECO:0000313" key="20">
    <source>
        <dbReference type="EMBL" id="KAJ1702940.1"/>
    </source>
</evidence>
<evidence type="ECO:0000313" key="21">
    <source>
        <dbReference type="Proteomes" id="UP001151287"/>
    </source>
</evidence>
<dbReference type="InterPro" id="IPR056924">
    <property type="entry name" value="SH3_Tf2-1"/>
</dbReference>
<feature type="domain" description="Integrase catalytic" evidence="19">
    <location>
        <begin position="1211"/>
        <end position="1373"/>
    </location>
</feature>
<evidence type="ECO:0000256" key="1">
    <source>
        <dbReference type="ARBA" id="ARBA00022670"/>
    </source>
</evidence>
<dbReference type="InterPro" id="IPR001969">
    <property type="entry name" value="Aspartic_peptidase_AS"/>
</dbReference>
<keyword evidence="16" id="KW-0511">Multifunctional enzyme</keyword>
<organism evidence="20 21">
    <name type="scientific">Rhynchospora breviuscula</name>
    <dbReference type="NCBI Taxonomy" id="2022672"/>
    <lineage>
        <taxon>Eukaryota</taxon>
        <taxon>Viridiplantae</taxon>
        <taxon>Streptophyta</taxon>
        <taxon>Embryophyta</taxon>
        <taxon>Tracheophyta</taxon>
        <taxon>Spermatophyta</taxon>
        <taxon>Magnoliopsida</taxon>
        <taxon>Liliopsida</taxon>
        <taxon>Poales</taxon>
        <taxon>Cyperaceae</taxon>
        <taxon>Cyperoideae</taxon>
        <taxon>Rhynchosporeae</taxon>
        <taxon>Rhynchospora</taxon>
    </lineage>
</organism>
<evidence type="ECO:0000256" key="17">
    <source>
        <dbReference type="SAM" id="MobiDB-lite"/>
    </source>
</evidence>
<keyword evidence="10" id="KW-0694">RNA-binding</keyword>
<keyword evidence="14" id="KW-0238">DNA-binding</keyword>
<dbReference type="SUPFAM" id="SSF50630">
    <property type="entry name" value="Acid proteases"/>
    <property type="match status" value="1"/>
</dbReference>
<dbReference type="GO" id="GO:0046872">
    <property type="term" value="F:metal ion binding"/>
    <property type="evidence" value="ECO:0007669"/>
    <property type="project" value="UniProtKB-KW"/>
</dbReference>
<dbReference type="GO" id="GO:0003887">
    <property type="term" value="F:DNA-directed DNA polymerase activity"/>
    <property type="evidence" value="ECO:0007669"/>
    <property type="project" value="UniProtKB-KW"/>
</dbReference>
<keyword evidence="13" id="KW-0239">DNA-directed DNA polymerase</keyword>
<dbReference type="CDD" id="cd09274">
    <property type="entry name" value="RNase_HI_RT_Ty3"/>
    <property type="match status" value="1"/>
</dbReference>
<name>A0A9Q0CZB5_9POAL</name>
<keyword evidence="6" id="KW-0064">Aspartyl protease</keyword>
<keyword evidence="9" id="KW-0460">Magnesium</keyword>
<dbReference type="OrthoDB" id="694516at2759"/>
<dbReference type="GO" id="GO:0015074">
    <property type="term" value="P:DNA integration"/>
    <property type="evidence" value="ECO:0007669"/>
    <property type="project" value="UniProtKB-KW"/>
</dbReference>
<proteinExistence type="predicted"/>
<evidence type="ECO:0000256" key="3">
    <source>
        <dbReference type="ARBA" id="ARBA00022695"/>
    </source>
</evidence>
<evidence type="ECO:0000256" key="2">
    <source>
        <dbReference type="ARBA" id="ARBA00022679"/>
    </source>
</evidence>
<keyword evidence="3" id="KW-0548">Nucleotidyltransferase</keyword>
<keyword evidence="12" id="KW-0695">RNA-directed DNA polymerase</keyword>
<keyword evidence="21" id="KW-1185">Reference proteome</keyword>
<dbReference type="InterPro" id="IPR016197">
    <property type="entry name" value="Chromo-like_dom_sf"/>
</dbReference>
<dbReference type="Gene3D" id="3.10.10.10">
    <property type="entry name" value="HIV Type 1 Reverse Transcriptase, subunit A, domain 1"/>
    <property type="match status" value="1"/>
</dbReference>
<dbReference type="Pfam" id="PF24626">
    <property type="entry name" value="SH3_Tf2-1"/>
    <property type="match status" value="1"/>
</dbReference>
<dbReference type="Gene3D" id="1.10.340.70">
    <property type="match status" value="1"/>
</dbReference>
<dbReference type="FunFam" id="3.30.70.270:FF:000020">
    <property type="entry name" value="Transposon Tf2-6 polyprotein-like Protein"/>
    <property type="match status" value="1"/>
</dbReference>
<evidence type="ECO:0000256" key="5">
    <source>
        <dbReference type="ARBA" id="ARBA00022723"/>
    </source>
</evidence>
<dbReference type="InterPro" id="IPR036397">
    <property type="entry name" value="RNaseH_sf"/>
</dbReference>
<gene>
    <name evidence="20" type="ORF">LUZ63_002719</name>
</gene>
<dbReference type="Pfam" id="PF00078">
    <property type="entry name" value="RVT_1"/>
    <property type="match status" value="1"/>
</dbReference>
<keyword evidence="15" id="KW-0233">DNA recombination</keyword>
<evidence type="ECO:0008006" key="22">
    <source>
        <dbReference type="Google" id="ProtNLM"/>
    </source>
</evidence>
<evidence type="ECO:0000256" key="12">
    <source>
        <dbReference type="ARBA" id="ARBA00022918"/>
    </source>
</evidence>
<dbReference type="Gene3D" id="2.40.50.40">
    <property type="match status" value="1"/>
</dbReference>
<comment type="caution">
    <text evidence="20">The sequence shown here is derived from an EMBL/GenBank/DDBJ whole genome shotgun (WGS) entry which is preliminary data.</text>
</comment>
<feature type="region of interest" description="Disordered" evidence="17">
    <location>
        <begin position="361"/>
        <end position="380"/>
    </location>
</feature>
<evidence type="ECO:0000259" key="18">
    <source>
        <dbReference type="PROSITE" id="PS50878"/>
    </source>
</evidence>
<evidence type="ECO:0000256" key="10">
    <source>
        <dbReference type="ARBA" id="ARBA00022884"/>
    </source>
</evidence>
<dbReference type="Pfam" id="PF17921">
    <property type="entry name" value="Integrase_H2C2"/>
    <property type="match status" value="1"/>
</dbReference>
<dbReference type="InterPro" id="IPR043128">
    <property type="entry name" value="Rev_trsase/Diguanyl_cyclase"/>
</dbReference>
<evidence type="ECO:0000256" key="7">
    <source>
        <dbReference type="ARBA" id="ARBA00022759"/>
    </source>
</evidence>
<evidence type="ECO:0000256" key="11">
    <source>
        <dbReference type="ARBA" id="ARBA00022908"/>
    </source>
</evidence>
<keyword evidence="5" id="KW-0479">Metal-binding</keyword>
<dbReference type="Gene3D" id="3.10.20.370">
    <property type="match status" value="1"/>
</dbReference>
<dbReference type="EMBL" id="JAMQYH010000001">
    <property type="protein sequence ID" value="KAJ1702940.1"/>
    <property type="molecule type" value="Genomic_DNA"/>
</dbReference>
<dbReference type="GO" id="GO:0006310">
    <property type="term" value="P:DNA recombination"/>
    <property type="evidence" value="ECO:0007669"/>
    <property type="project" value="UniProtKB-KW"/>
</dbReference>
<keyword evidence="8" id="KW-0378">Hydrolase</keyword>
<dbReference type="InterPro" id="IPR012337">
    <property type="entry name" value="RNaseH-like_sf"/>
</dbReference>
<dbReference type="PROSITE" id="PS50994">
    <property type="entry name" value="INTEGRASE"/>
    <property type="match status" value="1"/>
</dbReference>
<dbReference type="FunFam" id="1.10.340.70:FF:000001">
    <property type="entry name" value="Retrovirus-related Pol polyprotein from transposon gypsy-like Protein"/>
    <property type="match status" value="1"/>
</dbReference>
<feature type="compositionally biased region" description="Polar residues" evidence="17">
    <location>
        <begin position="364"/>
        <end position="380"/>
    </location>
</feature>
<sequence length="1646" mass="189483">MDDLRAKHAQMESDLSHLAIEVREISQRQEESSRLQEEGRKKSDENNRRMEERLAAVVTNQVKQASRGMEDKLANLSMLLEKSLQSQLDKNSNCENGDTSNLIGSKIGDSNPSIVIKDTGVPIPDKNSKENVHEDFSNMQLNPEEYEWGIEFLKQRDKVRNEQMRGPHVTHLPKVDFPNFDGEDPINWLMECNYYFTMYQVAEQYKTRMAVLHFSKDMMDWYRGIQVGNNIMPWEILVEEVFRKFKEGKKQHPIEEFKRCHQLNKVEDYIKQFEKMRFRVMQVSKAFTEDDFKIGFISGLKEEIRGMVKLFKPLSLQDAYDYAQQYEETQDYQQRRTKVFHKSPSFQAYQQPLRLNNEPRKEVVNQQGAHKPWQSNNPPKTTSFEQRKALGLCHYCNEKYFPGHKCATRTVNVITEQGGYTVEEEVSVDEASEEEGEEMVEQAIISMYATSDKQMVSFMRFKGEIGKVPVCALLDSGSTHSFVHPDVITSLHIPVSHTNPMVVMVANGNKMVTDTKCDPLKFTIQGHEFHKEVRLLAVQGYDMILGLDWLMSLGPMVIDWSKGRIEFNREGKKVVLQVQAEKAKVTLLQSSINVAQELKEESEILIAHLFHMSDNTKNTTKVHPALTEVLGKFSDVFKEPTRLPPKRGIDHTIPLTTDSKPINLRPYRYSHFQKLEIDKIIEELLANSVIQVSSSPYASPVLLVKKKDGGWRMCVDYRKLNKQTIKNKFPIPIIEDLLDELHGSTFFSKIDLRSGYHQIRMADGDVHKTAFKTHEGHYEFLVMPFGLTNAPATFQALMNAIFKQYLRKFILVFFDDILIYSKTMEDHIKHVQLTLEVLKKNELFAKMSKCEFGSEQLEYLGHIISAQGVATDPKKVEVMKNWPQPKNVKQLRSFLGLTGYYRRFIKGYGTITKPLSDQLKKNAFDWGPQADTAFIQLKEAMCTAPVLAMPDFSKPFILETDASDIGIGAVLMQGRRPLAYFSKALGIKNQGMSTYEKEFLAVVTAVQKWKHYLMGGHFVIKTDQISLKYLLEQRVHNMLQHKGLCKLLGLDYTIEYKRGVDNKVADALSRRQVSNCQFLASSDCNLVSELIPNWVEELKSSYEDDSWIQSLRAKLLSDDHTSSLYSEYQGLIRYKGKICVGNNHDWRNKLLQEVHDTSLGGHSGILASYQRLKSMFYWPNMKEDVYKYVRTCEVCQLNKGEHVKSPGLLQPLVVPEEAWSSISMDFIVGLPKSEGKEVIWVVVDRLTKYAHFVSISHPYSAPSIAQLFLDQIYKLHGLPITIVSDRDPIFTSLFWKEIMEKLGVKLNMSTAYHPQTDGQTERVNQCIEQYLRCLAQHQPRKWTRWLALAEWWYNTSFHSAIHTTPFQALYGYAPPMIPMGQPPKSMVESVNKMFQERHHLNLQLKEHLRKAHERMKKFADNKRIERKFSVGDWVYLKIQSYRQLSLQHVKHNPKLAPKYCGPFEIIEKIGEVAYKLNLPKGSQVYPVFHVSQLKQRIGRDEAVATNVPVVHPEIELLVQPELILSRRMIKRNNEYVAQILVKWVNQSKEEATWEDYDAIVKSFPHVSLVDKSIFKGGGVSEIAHTEVIQKGEETITVVDLVNILTENSDNGVNKKEEILFTDVSLTGGTHLVNNVNDDVVKGNPRL</sequence>
<feature type="region of interest" description="Disordered" evidence="17">
    <location>
        <begin position="1"/>
        <end position="20"/>
    </location>
</feature>
<evidence type="ECO:0000256" key="13">
    <source>
        <dbReference type="ARBA" id="ARBA00022932"/>
    </source>
</evidence>
<keyword evidence="4" id="KW-0540">Nuclease</keyword>
<dbReference type="InterPro" id="IPR001584">
    <property type="entry name" value="Integrase_cat-core"/>
</dbReference>
<dbReference type="FunFam" id="3.10.20.370:FF:000001">
    <property type="entry name" value="Retrovirus-related Pol polyprotein from transposon 17.6-like protein"/>
    <property type="match status" value="1"/>
</dbReference>
<evidence type="ECO:0000256" key="15">
    <source>
        <dbReference type="ARBA" id="ARBA00023172"/>
    </source>
</evidence>
<dbReference type="InterPro" id="IPR041577">
    <property type="entry name" value="RT_RNaseH_2"/>
</dbReference>
<evidence type="ECO:0000256" key="8">
    <source>
        <dbReference type="ARBA" id="ARBA00022801"/>
    </source>
</evidence>
<dbReference type="InterPro" id="IPR041588">
    <property type="entry name" value="Integrase_H2C2"/>
</dbReference>
<dbReference type="Pfam" id="PF17919">
    <property type="entry name" value="RT_RNaseH_2"/>
    <property type="match status" value="1"/>
</dbReference>
<dbReference type="GO" id="GO:0006508">
    <property type="term" value="P:proteolysis"/>
    <property type="evidence" value="ECO:0007669"/>
    <property type="project" value="UniProtKB-KW"/>
</dbReference>
<keyword evidence="1" id="KW-0645">Protease</keyword>
<dbReference type="PROSITE" id="PS50878">
    <property type="entry name" value="RT_POL"/>
    <property type="match status" value="1"/>
</dbReference>
<dbReference type="GO" id="GO:0003677">
    <property type="term" value="F:DNA binding"/>
    <property type="evidence" value="ECO:0007669"/>
    <property type="project" value="UniProtKB-KW"/>
</dbReference>
<dbReference type="Pfam" id="PF08284">
    <property type="entry name" value="RVP_2"/>
    <property type="match status" value="1"/>
</dbReference>